<comment type="similarity">
    <text evidence="1">Belongs to the polysaccharide synthase family.</text>
</comment>
<dbReference type="Pfam" id="PF02719">
    <property type="entry name" value="Polysacc_synt_2"/>
    <property type="match status" value="1"/>
</dbReference>
<evidence type="ECO:0000259" key="3">
    <source>
        <dbReference type="Pfam" id="PF02719"/>
    </source>
</evidence>
<dbReference type="PANTHER" id="PTHR43318">
    <property type="entry name" value="UDP-N-ACETYLGLUCOSAMINE 4,6-DEHYDRATASE"/>
    <property type="match status" value="1"/>
</dbReference>
<evidence type="ECO:0000256" key="1">
    <source>
        <dbReference type="ARBA" id="ARBA00007430"/>
    </source>
</evidence>
<name>A0A3D0KJJ6_9GAMM</name>
<reference evidence="4" key="1">
    <citation type="journal article" date="2018" name="Nat. Biotechnol.">
        <title>A standardized bacterial taxonomy based on genome phylogeny substantially revises the tree of life.</title>
        <authorList>
            <person name="Parks D.H."/>
            <person name="Chuvochina M."/>
            <person name="Waite D.W."/>
            <person name="Rinke C."/>
            <person name="Skarshewski A."/>
            <person name="Chaumeil P.A."/>
            <person name="Hugenholtz P."/>
        </authorList>
    </citation>
    <scope>NUCLEOTIDE SEQUENCE [LARGE SCALE GENOMIC DNA]</scope>
    <source>
        <strain evidence="4">UBA11284</strain>
    </source>
</reference>
<dbReference type="SUPFAM" id="SSF51735">
    <property type="entry name" value="NAD(P)-binding Rossmann-fold domains"/>
    <property type="match status" value="1"/>
</dbReference>
<proteinExistence type="inferred from homology"/>
<keyword evidence="2" id="KW-0472">Membrane</keyword>
<sequence length="669" mass="74254">MDSLMKSLSVTPRWIKRRVLVLLDGVIVAGSLQLATVIHVENLQPLRDGSLWMTIGLLVPTSLLLFHWLGLYRIVIRYMSHVTVPTVAMVVVTSALLVVPVSYMVEHSVGLSVIVIYTLLLLLGIGSLRFFIRELYRYSQRRQRKPVVIYGAGAAGCELVDALRHGGEYEPVAFVDDWRGLEGAMVEGLRVHQPVALAALVQEHQAAMVLLAIPSAPRWRRREILHWLSGLSVPLKTIPGSADVIAGRAKISELHDVALEDLLGREAVPAFPELLQANIRDKAVMVTGAGGSIGSELCRQILAQNPIRLLLVDNCEFALYAIEQELRQVIETTHSRCELKPLLISVQHAGSLKAVFESFQVHTVYHAAAYKHVPMVEFNLVQGVSNNVFGTLNLAQAAITAGVETFVVISTDKAVRPTNAMGASKRLTELICQAFAHAQSNTRFCMVRFGNVLGSSGSVVPLFRKQIEQGGPIKVTHPEITRYFMTIPEAAQLVIQAGAMGEGGEVFVLDMGEPVRILDLAMNMVRLSGLEVRDAEHPEGDIEIVYSGLRPGEKLYEELLIGDDVRRTRHDRIMTSKERFWEWPRLETFLKELEQAFIETDHLRIRQLLQLAPLDYHPLGDIADLVWAARQASPLEPQGQRLTTNPFLTSMNRLDPVLNQALNPATKES</sequence>
<feature type="domain" description="Polysaccharide biosynthesis protein CapD-like" evidence="3">
    <location>
        <begin position="284"/>
        <end position="577"/>
    </location>
</feature>
<evidence type="ECO:0000313" key="4">
    <source>
        <dbReference type="EMBL" id="HCA03339.1"/>
    </source>
</evidence>
<dbReference type="Gene3D" id="3.40.50.720">
    <property type="entry name" value="NAD(P)-binding Rossmann-like Domain"/>
    <property type="match status" value="2"/>
</dbReference>
<organism evidence="4">
    <name type="scientific">Halomonas campaniensis</name>
    <dbReference type="NCBI Taxonomy" id="213554"/>
    <lineage>
        <taxon>Bacteria</taxon>
        <taxon>Pseudomonadati</taxon>
        <taxon>Pseudomonadota</taxon>
        <taxon>Gammaproteobacteria</taxon>
        <taxon>Oceanospirillales</taxon>
        <taxon>Halomonadaceae</taxon>
        <taxon>Halomonas</taxon>
    </lineage>
</organism>
<dbReference type="InterPro" id="IPR051203">
    <property type="entry name" value="Polysaccharide_Synthase-Rel"/>
</dbReference>
<feature type="transmembrane region" description="Helical" evidence="2">
    <location>
        <begin position="82"/>
        <end position="103"/>
    </location>
</feature>
<feature type="transmembrane region" description="Helical" evidence="2">
    <location>
        <begin position="51"/>
        <end position="70"/>
    </location>
</feature>
<feature type="transmembrane region" description="Helical" evidence="2">
    <location>
        <begin position="20"/>
        <end position="39"/>
    </location>
</feature>
<protein>
    <submittedName>
        <fullName evidence="4">Nucleoside-diphosphate sugar epimerase</fullName>
    </submittedName>
</protein>
<dbReference type="EMBL" id="DOTR01000083">
    <property type="protein sequence ID" value="HCA03339.1"/>
    <property type="molecule type" value="Genomic_DNA"/>
</dbReference>
<accession>A0A3D0KJJ6</accession>
<dbReference type="AlphaFoldDB" id="A0A3D0KJJ6"/>
<dbReference type="PANTHER" id="PTHR43318:SF1">
    <property type="entry name" value="POLYSACCHARIDE BIOSYNTHESIS PROTEIN EPSC-RELATED"/>
    <property type="match status" value="1"/>
</dbReference>
<dbReference type="InterPro" id="IPR029063">
    <property type="entry name" value="SAM-dependent_MTases_sf"/>
</dbReference>
<dbReference type="InterPro" id="IPR036291">
    <property type="entry name" value="NAD(P)-bd_dom_sf"/>
</dbReference>
<comment type="caution">
    <text evidence="4">The sequence shown here is derived from an EMBL/GenBank/DDBJ whole genome shotgun (WGS) entry which is preliminary data.</text>
</comment>
<gene>
    <name evidence="4" type="ORF">DEO68_14470</name>
</gene>
<keyword evidence="2" id="KW-0812">Transmembrane</keyword>
<dbReference type="SUPFAM" id="SSF53335">
    <property type="entry name" value="S-adenosyl-L-methionine-dependent methyltransferases"/>
    <property type="match status" value="1"/>
</dbReference>
<feature type="transmembrane region" description="Helical" evidence="2">
    <location>
        <begin position="109"/>
        <end position="132"/>
    </location>
</feature>
<keyword evidence="2" id="KW-1133">Transmembrane helix</keyword>
<dbReference type="InterPro" id="IPR003869">
    <property type="entry name" value="Polysac_CapD-like"/>
</dbReference>
<dbReference type="CDD" id="cd05237">
    <property type="entry name" value="UDP_invert_4-6DH_SDR_e"/>
    <property type="match status" value="1"/>
</dbReference>
<evidence type="ECO:0000256" key="2">
    <source>
        <dbReference type="SAM" id="Phobius"/>
    </source>
</evidence>
<dbReference type="Pfam" id="PF13727">
    <property type="entry name" value="CoA_binding_3"/>
    <property type="match status" value="1"/>
</dbReference>